<sequence length="779" mass="87141">MGAILSLLDGCCSNDTRNDANKLPMTLERLPPAKKVRPLLCDLEEYFMEYAGADAQLDHDELCMIWEKCALKKVGKLNDDDKALIRQSVKVFFHEIDVDKSGKLTYHEFAAFMMGVADNKGPLQDMRKHLNKALKEDPTRMSKLIEQFKAWDKNGDGFVTPEELDSHLQDLQTEASADGKITKSEAEGLATITKMKDEIFKHADVDGDGKVDLWEVMAYMLGRKKQPVELLLYDISKGAAAKLGPLLLGKKIEAVHSGVVVFESEYWYGGKVFRSNPPCEKAFGMPLTDPWGIHLVKSEVREDLPVVRLGYTFVTHEEFVTWLTTNVSERYTGIEKYDLLTHSCNHFSNEIVTFLTGQGIPDKIFELQKSFLSGPVIAIRPFLNRHLGGFADAEKELDHNLFAKDSTDIGGDADSVAKSLGEGDVVIVEGVEGISGVVIATILHEADGKCEIKYYDPDSHHITTKTGVPKGKCKSTSSIHQSLDGYPDHPKRVGKDPLHRAHWRECQEEARVPRGGESAKRRRECLEEARVPRGGESRLHNQSAAGSTRVTGSAKKMQPGRHWEVEYQKLGKPPEGTRAAQVFAAPARPRTSSVAAAPAVPERSHYDPQPQQVSEYVPQIVALLFQEETASMPLPSYMEMQTDINGKMRSILVDWLVEVHMKYRLRHETLFLAVNLIDRYLAVPPVTRRRLQLVGVVAMFLAAKFEEIDPPRVKDFVYITDSSYTKEDILTLECTMLAAIGFNIVVPTATHFLHYLQKANHCDSAHSELASYLLELSLV</sequence>
<evidence type="ECO:0000313" key="13">
    <source>
        <dbReference type="Proteomes" id="UP000626109"/>
    </source>
</evidence>
<keyword evidence="4" id="KW-0378">Hydrolase</keyword>
<evidence type="ECO:0000256" key="7">
    <source>
        <dbReference type="ARBA" id="ARBA00023306"/>
    </source>
</evidence>
<dbReference type="InterPro" id="IPR006671">
    <property type="entry name" value="Cyclin_N"/>
</dbReference>
<dbReference type="Proteomes" id="UP000626109">
    <property type="component" value="Unassembled WGS sequence"/>
</dbReference>
<evidence type="ECO:0000259" key="10">
    <source>
        <dbReference type="PROSITE" id="PS50222"/>
    </source>
</evidence>
<dbReference type="InterPro" id="IPR018247">
    <property type="entry name" value="EF_Hand_1_Ca_BS"/>
</dbReference>
<evidence type="ECO:0000256" key="8">
    <source>
        <dbReference type="RuleBase" id="RU000383"/>
    </source>
</evidence>
<evidence type="ECO:0000256" key="9">
    <source>
        <dbReference type="SAM" id="MobiDB-lite"/>
    </source>
</evidence>
<dbReference type="InterPro" id="IPR011992">
    <property type="entry name" value="EF-hand-dom_pair"/>
</dbReference>
<feature type="domain" description="EF-hand" evidence="10">
    <location>
        <begin position="84"/>
        <end position="119"/>
    </location>
</feature>
<dbReference type="Pfam" id="PF13499">
    <property type="entry name" value="EF-hand_7"/>
    <property type="match status" value="1"/>
</dbReference>
<organism evidence="12 13">
    <name type="scientific">Polarella glacialis</name>
    <name type="common">Dinoflagellate</name>
    <dbReference type="NCBI Taxonomy" id="89957"/>
    <lineage>
        <taxon>Eukaryota</taxon>
        <taxon>Sar</taxon>
        <taxon>Alveolata</taxon>
        <taxon>Dinophyceae</taxon>
        <taxon>Suessiales</taxon>
        <taxon>Suessiaceae</taxon>
        <taxon>Polarella</taxon>
    </lineage>
</organism>
<evidence type="ECO:0000259" key="11">
    <source>
        <dbReference type="PROSITE" id="PS51858"/>
    </source>
</evidence>
<evidence type="ECO:0008006" key="14">
    <source>
        <dbReference type="Google" id="ProtNLM"/>
    </source>
</evidence>
<dbReference type="PANTHER" id="PTHR10177">
    <property type="entry name" value="CYCLINS"/>
    <property type="match status" value="1"/>
</dbReference>
<gene>
    <name evidence="12" type="ORF">PGLA2088_LOCUS19405</name>
</gene>
<accession>A0A813JHJ6</accession>
<evidence type="ECO:0000313" key="12">
    <source>
        <dbReference type="EMBL" id="CAE8675477.1"/>
    </source>
</evidence>
<name>A0A813JHJ6_POLGL</name>
<keyword evidence="6 8" id="KW-0195">Cyclin</keyword>
<dbReference type="EMBL" id="CAJNNW010025073">
    <property type="protein sequence ID" value="CAE8675477.1"/>
    <property type="molecule type" value="Genomic_DNA"/>
</dbReference>
<dbReference type="InterPro" id="IPR002048">
    <property type="entry name" value="EF_hand_dom"/>
</dbReference>
<dbReference type="PROSITE" id="PS00018">
    <property type="entry name" value="EF_HAND_1"/>
    <property type="match status" value="3"/>
</dbReference>
<feature type="compositionally biased region" description="Basic and acidic residues" evidence="9">
    <location>
        <begin position="529"/>
        <end position="539"/>
    </location>
</feature>
<dbReference type="GO" id="GO:0005509">
    <property type="term" value="F:calcium ion binding"/>
    <property type="evidence" value="ECO:0007669"/>
    <property type="project" value="InterPro"/>
</dbReference>
<feature type="domain" description="EF-hand" evidence="10">
    <location>
        <begin position="191"/>
        <end position="226"/>
    </location>
</feature>
<dbReference type="SMART" id="SM00385">
    <property type="entry name" value="CYCLIN"/>
    <property type="match status" value="1"/>
</dbReference>
<feature type="region of interest" description="Disordered" evidence="9">
    <location>
        <begin position="529"/>
        <end position="560"/>
    </location>
</feature>
<feature type="compositionally biased region" description="Polar residues" evidence="9">
    <location>
        <begin position="540"/>
        <end position="551"/>
    </location>
</feature>
<dbReference type="SMART" id="SM00054">
    <property type="entry name" value="EFh"/>
    <property type="match status" value="3"/>
</dbReference>
<reference evidence="12" key="1">
    <citation type="submission" date="2021-02" db="EMBL/GenBank/DDBJ databases">
        <authorList>
            <person name="Dougan E. K."/>
            <person name="Rhodes N."/>
            <person name="Thang M."/>
            <person name="Chan C."/>
        </authorList>
    </citation>
    <scope>NUCLEOTIDE SEQUENCE</scope>
</reference>
<dbReference type="InterPro" id="IPR013763">
    <property type="entry name" value="Cyclin-like_dom"/>
</dbReference>
<dbReference type="InterPro" id="IPR042266">
    <property type="entry name" value="PPPDE_sf"/>
</dbReference>
<protein>
    <recommendedName>
        <fullName evidence="14">Calmodulin</fullName>
    </recommendedName>
</protein>
<feature type="domain" description="EF-hand" evidence="10">
    <location>
        <begin position="139"/>
        <end position="174"/>
    </location>
</feature>
<dbReference type="AlphaFoldDB" id="A0A813JHJ6"/>
<dbReference type="PROSITE" id="PS00292">
    <property type="entry name" value="CYCLINS"/>
    <property type="match status" value="1"/>
</dbReference>
<dbReference type="CDD" id="cd20507">
    <property type="entry name" value="CYCLIN_CCNB1-like_rpt1"/>
    <property type="match status" value="1"/>
</dbReference>
<feature type="region of interest" description="Disordered" evidence="9">
    <location>
        <begin position="585"/>
        <end position="611"/>
    </location>
</feature>
<evidence type="ECO:0000256" key="1">
    <source>
        <dbReference type="ARBA" id="ARBA00008140"/>
    </source>
</evidence>
<dbReference type="GO" id="GO:0006508">
    <property type="term" value="P:proteolysis"/>
    <property type="evidence" value="ECO:0007669"/>
    <property type="project" value="UniProtKB-KW"/>
</dbReference>
<dbReference type="FunFam" id="1.10.472.10:FF:000001">
    <property type="entry name" value="G2/mitotic-specific cyclin"/>
    <property type="match status" value="1"/>
</dbReference>
<dbReference type="Gene3D" id="1.10.238.10">
    <property type="entry name" value="EF-hand"/>
    <property type="match status" value="2"/>
</dbReference>
<dbReference type="Pfam" id="PF13202">
    <property type="entry name" value="EF-hand_5"/>
    <property type="match status" value="1"/>
</dbReference>
<dbReference type="InterPro" id="IPR039361">
    <property type="entry name" value="Cyclin"/>
</dbReference>
<evidence type="ECO:0000256" key="2">
    <source>
        <dbReference type="ARBA" id="ARBA00022618"/>
    </source>
</evidence>
<dbReference type="Gene3D" id="3.90.1720.30">
    <property type="entry name" value="PPPDE domains"/>
    <property type="match status" value="1"/>
</dbReference>
<feature type="domain" description="PPPDE" evidence="11">
    <location>
        <begin position="226"/>
        <end position="373"/>
    </location>
</feature>
<dbReference type="Pfam" id="PF05903">
    <property type="entry name" value="Peptidase_C97"/>
    <property type="match status" value="1"/>
</dbReference>
<dbReference type="CDD" id="cd00051">
    <property type="entry name" value="EFh"/>
    <property type="match status" value="2"/>
</dbReference>
<evidence type="ECO:0000256" key="6">
    <source>
        <dbReference type="ARBA" id="ARBA00023127"/>
    </source>
</evidence>
<feature type="non-terminal residue" evidence="12">
    <location>
        <position position="1"/>
    </location>
</feature>
<dbReference type="SMART" id="SM01179">
    <property type="entry name" value="DUF862"/>
    <property type="match status" value="1"/>
</dbReference>
<comment type="caution">
    <text evidence="12">The sequence shown here is derived from an EMBL/GenBank/DDBJ whole genome shotgun (WGS) entry which is preliminary data.</text>
</comment>
<dbReference type="GO" id="GO:0008233">
    <property type="term" value="F:peptidase activity"/>
    <property type="evidence" value="ECO:0007669"/>
    <property type="project" value="UniProtKB-KW"/>
</dbReference>
<dbReference type="Gene3D" id="1.10.472.10">
    <property type="entry name" value="Cyclin-like"/>
    <property type="match status" value="1"/>
</dbReference>
<dbReference type="InterPro" id="IPR036915">
    <property type="entry name" value="Cyclin-like_sf"/>
</dbReference>
<comment type="similarity">
    <text evidence="8">Belongs to the cyclin family.</text>
</comment>
<dbReference type="GO" id="GO:0051301">
    <property type="term" value="P:cell division"/>
    <property type="evidence" value="ECO:0007669"/>
    <property type="project" value="UniProtKB-KW"/>
</dbReference>
<keyword evidence="3" id="KW-0645">Protease</keyword>
<keyword evidence="2" id="KW-0132">Cell division</keyword>
<dbReference type="InterPro" id="IPR008580">
    <property type="entry name" value="PPPDE_dom"/>
</dbReference>
<evidence type="ECO:0000256" key="5">
    <source>
        <dbReference type="ARBA" id="ARBA00022837"/>
    </source>
</evidence>
<dbReference type="PROSITE" id="PS50222">
    <property type="entry name" value="EF_HAND_2"/>
    <property type="match status" value="3"/>
</dbReference>
<dbReference type="InterPro" id="IPR048258">
    <property type="entry name" value="Cyclins_cyclin-box"/>
</dbReference>
<dbReference type="SUPFAM" id="SSF47473">
    <property type="entry name" value="EF-hand"/>
    <property type="match status" value="1"/>
</dbReference>
<evidence type="ECO:0000256" key="3">
    <source>
        <dbReference type="ARBA" id="ARBA00022670"/>
    </source>
</evidence>
<comment type="similarity">
    <text evidence="1">Belongs to the DeSI family.</text>
</comment>
<evidence type="ECO:0000256" key="4">
    <source>
        <dbReference type="ARBA" id="ARBA00022801"/>
    </source>
</evidence>
<keyword evidence="7" id="KW-0131">Cell cycle</keyword>
<keyword evidence="5" id="KW-0106">Calcium</keyword>
<dbReference type="SUPFAM" id="SSF47954">
    <property type="entry name" value="Cyclin-like"/>
    <property type="match status" value="1"/>
</dbReference>
<feature type="region of interest" description="Disordered" evidence="9">
    <location>
        <begin position="466"/>
        <end position="492"/>
    </location>
</feature>
<dbReference type="Pfam" id="PF00134">
    <property type="entry name" value="Cyclin_N"/>
    <property type="match status" value="1"/>
</dbReference>
<dbReference type="PROSITE" id="PS51858">
    <property type="entry name" value="PPPDE"/>
    <property type="match status" value="1"/>
</dbReference>
<proteinExistence type="inferred from homology"/>